<sequence>MKERSKKNVRCQPLKFTTVNQKEKEMGLTAPFCLLGSRAGRKENAPLAYSRFRQVLSKRLDEQLPPVIKQNMVSEVICRGSRPKPSLWYRKK</sequence>
<keyword evidence="2" id="KW-1185">Reference proteome</keyword>
<accession>A0ABX7PUQ5</accession>
<dbReference type="RefSeq" id="WP_206846794.1">
    <property type="nucleotide sequence ID" value="NZ_CP065956.1"/>
</dbReference>
<reference evidence="1 2" key="1">
    <citation type="submission" date="2020-12" db="EMBL/GenBank/DDBJ databases">
        <authorList>
            <person name="Awala S.I."/>
            <person name="Gwak J.-H."/>
            <person name="Kim S.-J."/>
            <person name="Rhee S.-K."/>
        </authorList>
    </citation>
    <scope>NUCLEOTIDE SEQUENCE [LARGE SCALE GENOMIC DNA]</scope>
    <source>
        <strain evidence="1 2">IT5</strain>
    </source>
</reference>
<name>A0ABX7PUQ5_9BACT</name>
<evidence type="ECO:0000313" key="2">
    <source>
        <dbReference type="Proteomes" id="UP000663088"/>
    </source>
</evidence>
<protein>
    <submittedName>
        <fullName evidence="1">Uncharacterized protein</fullName>
    </submittedName>
</protein>
<evidence type="ECO:0000313" key="1">
    <source>
        <dbReference type="EMBL" id="QSR86730.1"/>
    </source>
</evidence>
<dbReference type="Proteomes" id="UP000663088">
    <property type="component" value="Chromosome"/>
</dbReference>
<organism evidence="1 2">
    <name type="scientific">Candidatus Methylacidiphilum infernorum</name>
    <dbReference type="NCBI Taxonomy" id="511746"/>
    <lineage>
        <taxon>Bacteria</taxon>
        <taxon>Pseudomonadati</taxon>
        <taxon>Verrucomicrobiota</taxon>
        <taxon>Methylacidiphilae</taxon>
        <taxon>Methylacidiphilales</taxon>
        <taxon>Methylacidiphilaceae</taxon>
        <taxon>Methylacidiphilum (ex Ratnadevi et al. 2023)</taxon>
    </lineage>
</organism>
<proteinExistence type="predicted"/>
<gene>
    <name evidence="1" type="ORF">EM20IM_09730</name>
</gene>
<dbReference type="EMBL" id="CP065956">
    <property type="protein sequence ID" value="QSR86730.1"/>
    <property type="molecule type" value="Genomic_DNA"/>
</dbReference>